<accession>A0A6A6CGI5</accession>
<dbReference type="PANTHER" id="PTHR43048">
    <property type="entry name" value="METHYLMALONYL-COA EPIMERASE"/>
    <property type="match status" value="1"/>
</dbReference>
<sequence>MGIKRIILTIILNFVSKLPRWIRERIVPDMRIPEIANNPAKVQLARLGHVYVEHTDLDQFDKFAVDFGFVVAKREDAKVYYRGYGKDQYIYVASQSKDGTPRFKGPAFVANSEKEFEKAKAIPGAEVQSLSDSPGGGQIITFSRADNTFFHVIYGQAEREVNASSPPTATHEELGPLNTPFEKPRQGRFQRFHDGPALIHKLGHFGYVHCQFDEELKWYTDNFNFVPSDILYHWDFSNIDVMTFMHLDLGKQFSDHHVFFMQRAPPEVQKTYVHHTSYEVEDFDTQLIGHQWLAKKGWKSVWGVGRHVLGSQIFDYWQDPSGFKIEHYADGDVVNEDTPTKRDVVGPLSVWGPELPKDFGEDGTKRLLI</sequence>
<dbReference type="GO" id="GO:0005739">
    <property type="term" value="C:mitochondrion"/>
    <property type="evidence" value="ECO:0007669"/>
    <property type="project" value="TreeGrafter"/>
</dbReference>
<reference evidence="3" key="1">
    <citation type="journal article" date="2020" name="Stud. Mycol.">
        <title>101 Dothideomycetes genomes: a test case for predicting lifestyles and emergence of pathogens.</title>
        <authorList>
            <person name="Haridas S."/>
            <person name="Albert R."/>
            <person name="Binder M."/>
            <person name="Bloem J."/>
            <person name="Labutti K."/>
            <person name="Salamov A."/>
            <person name="Andreopoulos B."/>
            <person name="Baker S."/>
            <person name="Barry K."/>
            <person name="Bills G."/>
            <person name="Bluhm B."/>
            <person name="Cannon C."/>
            <person name="Castanera R."/>
            <person name="Culley D."/>
            <person name="Daum C."/>
            <person name="Ezra D."/>
            <person name="Gonzalez J."/>
            <person name="Henrissat B."/>
            <person name="Kuo A."/>
            <person name="Liang C."/>
            <person name="Lipzen A."/>
            <person name="Lutzoni F."/>
            <person name="Magnuson J."/>
            <person name="Mondo S."/>
            <person name="Nolan M."/>
            <person name="Ohm R."/>
            <person name="Pangilinan J."/>
            <person name="Park H.-J."/>
            <person name="Ramirez L."/>
            <person name="Alfaro M."/>
            <person name="Sun H."/>
            <person name="Tritt A."/>
            <person name="Yoshinaga Y."/>
            <person name="Zwiers L.-H."/>
            <person name="Turgeon B."/>
            <person name="Goodwin S."/>
            <person name="Spatafora J."/>
            <person name="Crous P."/>
            <person name="Grigoriev I."/>
        </authorList>
    </citation>
    <scope>NUCLEOTIDE SEQUENCE</scope>
    <source>
        <strain evidence="3">ATCC 36951</strain>
    </source>
</reference>
<dbReference type="Pfam" id="PF00903">
    <property type="entry name" value="Glyoxalase"/>
    <property type="match status" value="1"/>
</dbReference>
<evidence type="ECO:0000313" key="4">
    <source>
        <dbReference type="Proteomes" id="UP000799537"/>
    </source>
</evidence>
<dbReference type="AlphaFoldDB" id="A0A6A6CGI5"/>
<dbReference type="SUPFAM" id="SSF54593">
    <property type="entry name" value="Glyoxalase/Bleomycin resistance protein/Dihydroxybiphenyl dioxygenase"/>
    <property type="match status" value="1"/>
</dbReference>
<feature type="domain" description="VOC" evidence="2">
    <location>
        <begin position="201"/>
        <end position="330"/>
    </location>
</feature>
<dbReference type="GO" id="GO:0046491">
    <property type="term" value="P:L-methylmalonyl-CoA metabolic process"/>
    <property type="evidence" value="ECO:0007669"/>
    <property type="project" value="TreeGrafter"/>
</dbReference>
<dbReference type="Proteomes" id="UP000799537">
    <property type="component" value="Unassembled WGS sequence"/>
</dbReference>
<dbReference type="FunFam" id="3.10.180.10:FF:000039">
    <property type="entry name" value="Trihydroxytoluene oxygenase (AFU_orthologue AFUA_8G02470)"/>
    <property type="match status" value="1"/>
</dbReference>
<name>A0A6A6CGI5_ZASCE</name>
<dbReference type="Gene3D" id="3.10.180.10">
    <property type="entry name" value="2,3-Dihydroxybiphenyl 1,2-Dioxygenase, domain 1"/>
    <property type="match status" value="2"/>
</dbReference>
<dbReference type="InterPro" id="IPR029068">
    <property type="entry name" value="Glyas_Bleomycin-R_OHBP_Dase"/>
</dbReference>
<dbReference type="FunFam" id="3.10.180.10:FF:000034">
    <property type="entry name" value="Glyoxalase/Bleomycin resistance protein/Dihydroxybiphenyl dioxygenase"/>
    <property type="match status" value="1"/>
</dbReference>
<dbReference type="GO" id="GO:0004493">
    <property type="term" value="F:methylmalonyl-CoA epimerase activity"/>
    <property type="evidence" value="ECO:0007669"/>
    <property type="project" value="TreeGrafter"/>
</dbReference>
<dbReference type="PANTHER" id="PTHR43048:SF3">
    <property type="entry name" value="METHYLMALONYL-COA EPIMERASE, MITOCHONDRIAL"/>
    <property type="match status" value="1"/>
</dbReference>
<dbReference type="OrthoDB" id="3360610at2759"/>
<dbReference type="PROSITE" id="PS51819">
    <property type="entry name" value="VOC"/>
    <property type="match status" value="1"/>
</dbReference>
<evidence type="ECO:0000256" key="1">
    <source>
        <dbReference type="ARBA" id="ARBA00022723"/>
    </source>
</evidence>
<keyword evidence="1" id="KW-0479">Metal-binding</keyword>
<evidence type="ECO:0000313" key="3">
    <source>
        <dbReference type="EMBL" id="KAF2166171.1"/>
    </source>
</evidence>
<evidence type="ECO:0000259" key="2">
    <source>
        <dbReference type="PROSITE" id="PS51819"/>
    </source>
</evidence>
<organism evidence="3 4">
    <name type="scientific">Zasmidium cellare ATCC 36951</name>
    <dbReference type="NCBI Taxonomy" id="1080233"/>
    <lineage>
        <taxon>Eukaryota</taxon>
        <taxon>Fungi</taxon>
        <taxon>Dikarya</taxon>
        <taxon>Ascomycota</taxon>
        <taxon>Pezizomycotina</taxon>
        <taxon>Dothideomycetes</taxon>
        <taxon>Dothideomycetidae</taxon>
        <taxon>Mycosphaerellales</taxon>
        <taxon>Mycosphaerellaceae</taxon>
        <taxon>Zasmidium</taxon>
    </lineage>
</organism>
<dbReference type="InterPro" id="IPR004360">
    <property type="entry name" value="Glyas_Fos-R_dOase_dom"/>
</dbReference>
<dbReference type="RefSeq" id="XP_033667060.1">
    <property type="nucleotide sequence ID" value="XM_033810607.1"/>
</dbReference>
<dbReference type="GO" id="GO:0046872">
    <property type="term" value="F:metal ion binding"/>
    <property type="evidence" value="ECO:0007669"/>
    <property type="project" value="UniProtKB-KW"/>
</dbReference>
<dbReference type="EMBL" id="ML993597">
    <property type="protein sequence ID" value="KAF2166171.1"/>
    <property type="molecule type" value="Genomic_DNA"/>
</dbReference>
<keyword evidence="4" id="KW-1185">Reference proteome</keyword>
<proteinExistence type="predicted"/>
<gene>
    <name evidence="3" type="ORF">M409DRAFT_36744</name>
</gene>
<dbReference type="GeneID" id="54563879"/>
<dbReference type="InterPro" id="IPR051785">
    <property type="entry name" value="MMCE/EMCE_epimerase"/>
</dbReference>
<protein>
    <recommendedName>
        <fullName evidence="2">VOC domain-containing protein</fullName>
    </recommendedName>
</protein>
<dbReference type="InterPro" id="IPR037523">
    <property type="entry name" value="VOC_core"/>
</dbReference>